<keyword evidence="2 6" id="KW-0067">ATP-binding</keyword>
<dbReference type="SMART" id="SM00382">
    <property type="entry name" value="AAA"/>
    <property type="match status" value="2"/>
</dbReference>
<dbReference type="Pfam" id="PF16326">
    <property type="entry name" value="ABC_tran_CTD"/>
    <property type="match status" value="1"/>
</dbReference>
<comment type="function">
    <text evidence="3">Part of an ABC transporter complex. Transmembrane domains (TMD) form a pore in the inner membrane and the ATP-binding domain (NBD) is responsible for energy generation.</text>
</comment>
<reference evidence="6 7" key="1">
    <citation type="submission" date="2023-03" db="EMBL/GenBank/DDBJ databases">
        <title>Host association and intracellularity evolved multiple times independently in the Rickettsiales.</title>
        <authorList>
            <person name="Castelli M."/>
            <person name="Nardi T."/>
            <person name="Gammuto L."/>
            <person name="Bellinzona G."/>
            <person name="Sabaneyeva E."/>
            <person name="Potekhin A."/>
            <person name="Serra V."/>
            <person name="Petroni G."/>
            <person name="Sassera D."/>
        </authorList>
    </citation>
    <scope>NUCLEOTIDE SEQUENCE [LARGE SCALE GENOMIC DNA]</scope>
    <source>
        <strain evidence="6 7">Sr 2-6</strain>
    </source>
</reference>
<dbReference type="InterPro" id="IPR032524">
    <property type="entry name" value="ABC_tran_C"/>
</dbReference>
<gene>
    <name evidence="6" type="ORF">Megvenef_00865</name>
</gene>
<dbReference type="EMBL" id="JARJFB010000058">
    <property type="protein sequence ID" value="MEA0970896.1"/>
    <property type="molecule type" value="Genomic_DNA"/>
</dbReference>
<dbReference type="InterPro" id="IPR003439">
    <property type="entry name" value="ABC_transporter-like_ATP-bd"/>
</dbReference>
<dbReference type="Gene3D" id="3.40.50.300">
    <property type="entry name" value="P-loop containing nucleotide triphosphate hydrolases"/>
    <property type="match status" value="2"/>
</dbReference>
<keyword evidence="1" id="KW-0547">Nucleotide-binding</keyword>
<dbReference type="PANTHER" id="PTHR42855:SF1">
    <property type="entry name" value="ABC TRANSPORTER DOMAIN-CONTAINING PROTEIN"/>
    <property type="match status" value="1"/>
</dbReference>
<keyword evidence="7" id="KW-1185">Reference proteome</keyword>
<evidence type="ECO:0000256" key="4">
    <source>
        <dbReference type="SAM" id="Coils"/>
    </source>
</evidence>
<dbReference type="Gene3D" id="1.10.287.380">
    <property type="entry name" value="Valyl-tRNA synthetase, C-terminal domain"/>
    <property type="match status" value="1"/>
</dbReference>
<dbReference type="Proteomes" id="UP001291687">
    <property type="component" value="Unassembled WGS sequence"/>
</dbReference>
<feature type="coiled-coil region" evidence="4">
    <location>
        <begin position="534"/>
        <end position="588"/>
    </location>
</feature>
<evidence type="ECO:0000256" key="1">
    <source>
        <dbReference type="ARBA" id="ARBA00022741"/>
    </source>
</evidence>
<evidence type="ECO:0000313" key="7">
    <source>
        <dbReference type="Proteomes" id="UP001291687"/>
    </source>
</evidence>
<feature type="domain" description="ABC transporter" evidence="5">
    <location>
        <begin position="288"/>
        <end position="506"/>
    </location>
</feature>
<dbReference type="PROSITE" id="PS00211">
    <property type="entry name" value="ABC_TRANSPORTER_1"/>
    <property type="match status" value="2"/>
</dbReference>
<dbReference type="InterPro" id="IPR037118">
    <property type="entry name" value="Val-tRNA_synth_C_sf"/>
</dbReference>
<keyword evidence="4" id="KW-0175">Coiled coil</keyword>
<accession>A0ABU5NCM4</accession>
<dbReference type="SUPFAM" id="SSF52540">
    <property type="entry name" value="P-loop containing nucleoside triphosphate hydrolases"/>
    <property type="match status" value="2"/>
</dbReference>
<dbReference type="PROSITE" id="PS50893">
    <property type="entry name" value="ABC_TRANSPORTER_2"/>
    <property type="match status" value="2"/>
</dbReference>
<protein>
    <submittedName>
        <fullName evidence="6">ABC transporter ATP-binding protein</fullName>
    </submittedName>
</protein>
<sequence>MVPIFYIKEGNLSFADKKILSELELYVSRGDRICLVGRNGCGKSSLMKIIDGEYELDTGELFQDPAIKIGYLKQDMKLLPKGKIYDFVLSSFKDEHDNNKYQADIILKQLEIDGNAELENCSGGQIRRVCLAKALINSPDILLLDEPTNHLDILAIEWLEGYINNYNGAVICISHDRTFQENISNKIWWIDRGVLRKSSKGFKYYDQWREEIIESEEATLRKMNRKLEVEKGWLNAGVTGRRKRNQKRLANLHRLRESYKSHQSHLQSAKARLQIELAEEMQKTKFIIEAENISYNFPGKKLFDNFTFKVKKGEKIGVIGPNGIGKSTFIKILIKDIEPELGKVKHGTNLEITYFDQYRSELNPTHSLKQTLCPTGGDQIFLKDRTMHVAGYLKQFMFDPKILEDKVSTLSGGEANRLLLAKALISPGNFLILDEPTNDLDMDSLEMLLEILADYTGTLIIVSHDRDFLERLVTRTLVFTGEEIVDLYGGYTDYLTYHKKDVKVEKHVKKKIIENIPETAPKQQKLSYKYVRLLESLPLEIDQLEKKITELESELFEHDLYMLNNDKFNKLTDNLLKAKEELDQKMIEWLEVEAIKDNLEK</sequence>
<dbReference type="InterPro" id="IPR003593">
    <property type="entry name" value="AAA+_ATPase"/>
</dbReference>
<evidence type="ECO:0000259" key="5">
    <source>
        <dbReference type="PROSITE" id="PS50893"/>
    </source>
</evidence>
<organism evidence="6 7">
    <name type="scientific">Candidatus Megaera venefica</name>
    <dbReference type="NCBI Taxonomy" id="2055910"/>
    <lineage>
        <taxon>Bacteria</taxon>
        <taxon>Pseudomonadati</taxon>
        <taxon>Pseudomonadota</taxon>
        <taxon>Alphaproteobacteria</taxon>
        <taxon>Rickettsiales</taxon>
        <taxon>Rickettsiaceae</taxon>
        <taxon>Candidatus Megaera</taxon>
    </lineage>
</organism>
<evidence type="ECO:0000256" key="3">
    <source>
        <dbReference type="ARBA" id="ARBA00024725"/>
    </source>
</evidence>
<evidence type="ECO:0000313" key="6">
    <source>
        <dbReference type="EMBL" id="MEA0970896.1"/>
    </source>
</evidence>
<dbReference type="Pfam" id="PF00005">
    <property type="entry name" value="ABC_tran"/>
    <property type="match status" value="2"/>
</dbReference>
<dbReference type="InterPro" id="IPR017871">
    <property type="entry name" value="ABC_transporter-like_CS"/>
</dbReference>
<dbReference type="PANTHER" id="PTHR42855">
    <property type="entry name" value="ABC TRANSPORTER ATP-BINDING SUBUNIT"/>
    <property type="match status" value="1"/>
</dbReference>
<name>A0ABU5NCM4_9RICK</name>
<dbReference type="GO" id="GO:0005524">
    <property type="term" value="F:ATP binding"/>
    <property type="evidence" value="ECO:0007669"/>
    <property type="project" value="UniProtKB-KW"/>
</dbReference>
<proteinExistence type="predicted"/>
<dbReference type="RefSeq" id="WP_322776795.1">
    <property type="nucleotide sequence ID" value="NZ_JARJFB010000058.1"/>
</dbReference>
<dbReference type="InterPro" id="IPR051309">
    <property type="entry name" value="ABCF_ATPase"/>
</dbReference>
<dbReference type="NCBIfam" id="NF000355">
    <property type="entry name" value="ribo_prot_ABC_F"/>
    <property type="match status" value="1"/>
</dbReference>
<dbReference type="InterPro" id="IPR027417">
    <property type="entry name" value="P-loop_NTPase"/>
</dbReference>
<dbReference type="CDD" id="cd03221">
    <property type="entry name" value="ABCF_EF-3"/>
    <property type="match status" value="2"/>
</dbReference>
<evidence type="ECO:0000256" key="2">
    <source>
        <dbReference type="ARBA" id="ARBA00022840"/>
    </source>
</evidence>
<feature type="domain" description="ABC transporter" evidence="5">
    <location>
        <begin position="5"/>
        <end position="217"/>
    </location>
</feature>
<comment type="caution">
    <text evidence="6">The sequence shown here is derived from an EMBL/GenBank/DDBJ whole genome shotgun (WGS) entry which is preliminary data.</text>
</comment>